<dbReference type="SMART" id="SM00116">
    <property type="entry name" value="CBS"/>
    <property type="match status" value="2"/>
</dbReference>
<dbReference type="InterPro" id="IPR000644">
    <property type="entry name" value="CBS_dom"/>
</dbReference>
<evidence type="ECO:0000259" key="3">
    <source>
        <dbReference type="PROSITE" id="PS50914"/>
    </source>
</evidence>
<dbReference type="SUPFAM" id="SSF54631">
    <property type="entry name" value="CBS-domain pair"/>
    <property type="match status" value="1"/>
</dbReference>
<keyword evidence="1 2" id="KW-0129">CBS domain</keyword>
<evidence type="ECO:0000256" key="2">
    <source>
        <dbReference type="PROSITE-ProRule" id="PRU00703"/>
    </source>
</evidence>
<organism evidence="5 6">
    <name type="scientific">Streptomyces griseoaurantiacus</name>
    <dbReference type="NCBI Taxonomy" id="68213"/>
    <lineage>
        <taxon>Bacteria</taxon>
        <taxon>Bacillati</taxon>
        <taxon>Actinomycetota</taxon>
        <taxon>Actinomycetes</taxon>
        <taxon>Kitasatosporales</taxon>
        <taxon>Streptomycetaceae</taxon>
        <taxon>Streptomyces</taxon>
        <taxon>Streptomyces aurantiacus group</taxon>
    </lineage>
</organism>
<dbReference type="InterPro" id="IPR017080">
    <property type="entry name" value="UCP036990_CBS_BON"/>
</dbReference>
<dbReference type="Gene3D" id="3.30.1340.30">
    <property type="match status" value="1"/>
</dbReference>
<evidence type="ECO:0000256" key="1">
    <source>
        <dbReference type="ARBA" id="ARBA00023122"/>
    </source>
</evidence>
<dbReference type="Pfam" id="PF04972">
    <property type="entry name" value="BON"/>
    <property type="match status" value="1"/>
</dbReference>
<dbReference type="PANTHER" id="PTHR43080:SF29">
    <property type="entry name" value="OS02G0818000 PROTEIN"/>
    <property type="match status" value="1"/>
</dbReference>
<feature type="domain" description="CBS" evidence="4">
    <location>
        <begin position="10"/>
        <end position="66"/>
    </location>
</feature>
<dbReference type="InterPro" id="IPR051257">
    <property type="entry name" value="Diverse_CBS-Domain"/>
</dbReference>
<evidence type="ECO:0000259" key="4">
    <source>
        <dbReference type="PROSITE" id="PS51371"/>
    </source>
</evidence>
<feature type="domain" description="BON" evidence="3">
    <location>
        <begin position="152"/>
        <end position="220"/>
    </location>
</feature>
<dbReference type="PROSITE" id="PS51371">
    <property type="entry name" value="CBS"/>
    <property type="match status" value="2"/>
</dbReference>
<sequence>MRQLKVGSVMTTDVVHTEHDASFKEIAGTLAEHRVGGLPVVDEDGHVVGVVSETDLTIHQAETRLVHEPPRGRRFAWLTPRARRRTAKAHARTAGELMTTPAITVHAQDTVVEAARTMVRHQVHRLPVLDEEGRLVGIVSRHDLVRTFLRTDEEIREEVIHEVLERGLWLGPHSIDVTVTQGVVTLRGRMERRSEAAIAVAMTLRTDGVVDIVDELTHRFDDSRPQTGTPAVRGIADDWLRHL</sequence>
<proteinExistence type="predicted"/>
<dbReference type="InterPro" id="IPR046342">
    <property type="entry name" value="CBS_dom_sf"/>
</dbReference>
<dbReference type="EMBL" id="FNAX01000028">
    <property type="protein sequence ID" value="SDG75698.1"/>
    <property type="molecule type" value="Genomic_DNA"/>
</dbReference>
<protein>
    <submittedName>
        <fullName evidence="5">BON domain-containing protein</fullName>
    </submittedName>
</protein>
<dbReference type="PIRSF" id="PIRSF036990">
    <property type="entry name" value="UCP036990_CBS_BON"/>
    <property type="match status" value="1"/>
</dbReference>
<dbReference type="InterPro" id="IPR007055">
    <property type="entry name" value="BON_dom"/>
</dbReference>
<dbReference type="AlphaFoldDB" id="A0A1G7WUT7"/>
<dbReference type="Gene3D" id="3.10.580.10">
    <property type="entry name" value="CBS-domain"/>
    <property type="match status" value="1"/>
</dbReference>
<dbReference type="OrthoDB" id="2111978at2"/>
<reference evidence="5 6" key="1">
    <citation type="submission" date="2016-10" db="EMBL/GenBank/DDBJ databases">
        <authorList>
            <person name="de Groot N.N."/>
        </authorList>
    </citation>
    <scope>NUCLEOTIDE SEQUENCE [LARGE SCALE GENOMIC DNA]</scope>
    <source>
        <strain evidence="5 6">CGMCC 4.1859</strain>
    </source>
</reference>
<evidence type="ECO:0000313" key="5">
    <source>
        <dbReference type="EMBL" id="SDG75698.1"/>
    </source>
</evidence>
<dbReference type="Proteomes" id="UP000198614">
    <property type="component" value="Unassembled WGS sequence"/>
</dbReference>
<name>A0A1G7WUT7_9ACTN</name>
<dbReference type="PROSITE" id="PS50914">
    <property type="entry name" value="BON"/>
    <property type="match status" value="1"/>
</dbReference>
<feature type="domain" description="CBS" evidence="4">
    <location>
        <begin position="98"/>
        <end position="154"/>
    </location>
</feature>
<dbReference type="Pfam" id="PF00571">
    <property type="entry name" value="CBS"/>
    <property type="match status" value="2"/>
</dbReference>
<accession>A0A1G7WUT7</accession>
<gene>
    <name evidence="5" type="ORF">SAMN05216260_12865</name>
</gene>
<dbReference type="PANTHER" id="PTHR43080">
    <property type="entry name" value="CBS DOMAIN-CONTAINING PROTEIN CBSX3, MITOCHONDRIAL"/>
    <property type="match status" value="1"/>
</dbReference>
<evidence type="ECO:0000313" key="6">
    <source>
        <dbReference type="Proteomes" id="UP000198614"/>
    </source>
</evidence>
<dbReference type="CDD" id="cd04586">
    <property type="entry name" value="CBS_pair_BON_assoc"/>
    <property type="match status" value="1"/>
</dbReference>